<dbReference type="InterPro" id="IPR005843">
    <property type="entry name" value="A-D-PHexomutase_C"/>
</dbReference>
<dbReference type="Gene3D" id="3.30.310.50">
    <property type="entry name" value="Alpha-D-phosphohexomutase, C-terminal domain"/>
    <property type="match status" value="1"/>
</dbReference>
<dbReference type="PRINTS" id="PR00509">
    <property type="entry name" value="PGMPMM"/>
</dbReference>
<comment type="cofactor">
    <cofactor evidence="1">
        <name>Mg(2+)</name>
        <dbReference type="ChEBI" id="CHEBI:18420"/>
    </cofactor>
</comment>
<proteinExistence type="inferred from homology"/>
<dbReference type="CDD" id="cd03089">
    <property type="entry name" value="PMM_PGM"/>
    <property type="match status" value="1"/>
</dbReference>
<dbReference type="SUPFAM" id="SSF55957">
    <property type="entry name" value="Phosphoglucomutase, C-terminal domain"/>
    <property type="match status" value="1"/>
</dbReference>
<accession>A0A2G9ZMR5</accession>
<evidence type="ECO:0000256" key="3">
    <source>
        <dbReference type="ARBA" id="ARBA00022553"/>
    </source>
</evidence>
<dbReference type="InterPro" id="IPR036900">
    <property type="entry name" value="A-D-PHexomutase_C_sf"/>
</dbReference>
<dbReference type="InterPro" id="IPR016066">
    <property type="entry name" value="A-D-PHexomutase_CS"/>
</dbReference>
<evidence type="ECO:0000259" key="8">
    <source>
        <dbReference type="Pfam" id="PF00408"/>
    </source>
</evidence>
<evidence type="ECO:0000313" key="13">
    <source>
        <dbReference type="Proteomes" id="UP000231408"/>
    </source>
</evidence>
<dbReference type="InterPro" id="IPR005844">
    <property type="entry name" value="A-D-PHexomutase_a/b/a-I"/>
</dbReference>
<dbReference type="AlphaFoldDB" id="A0A2G9ZMR5"/>
<dbReference type="Pfam" id="PF02878">
    <property type="entry name" value="PGM_PMM_I"/>
    <property type="match status" value="1"/>
</dbReference>
<feature type="domain" description="Alpha-D-phosphohexomutase alpha/beta/alpha" evidence="9">
    <location>
        <begin position="7"/>
        <end position="130"/>
    </location>
</feature>
<feature type="domain" description="Alpha-D-phosphohexomutase C-terminal" evidence="8">
    <location>
        <begin position="381"/>
        <end position="451"/>
    </location>
</feature>
<evidence type="ECO:0000259" key="10">
    <source>
        <dbReference type="Pfam" id="PF02879"/>
    </source>
</evidence>
<dbReference type="Proteomes" id="UP000231408">
    <property type="component" value="Unassembled WGS sequence"/>
</dbReference>
<evidence type="ECO:0000259" key="9">
    <source>
        <dbReference type="Pfam" id="PF02878"/>
    </source>
</evidence>
<dbReference type="GO" id="GO:0005975">
    <property type="term" value="P:carbohydrate metabolic process"/>
    <property type="evidence" value="ECO:0007669"/>
    <property type="project" value="InterPro"/>
</dbReference>
<dbReference type="InterPro" id="IPR005845">
    <property type="entry name" value="A-D-PHexomutase_a/b/a-II"/>
</dbReference>
<sequence>MNINPSIFKAYDIRGIYQKDFDDYFAYQLGLAYIALRHQDFDGRGKKLQIVVGADMRLSSPSLKKSLIEGLIAGGANVIDIGLCSTPTFYFAVADFSYDGGLMISASHNPSQWNGFKMVRAKAVPISGDTGMEFLQEKILAGDLKETSNQGTIIERYNVLSEQINHDLNAVDLDKIKPLKVVADTANGMGGQYLEALFNYLPCELVKMNFALDGSFPAHEADPLKAENVADLEKMVVAEQADLGIAIDGDGDRVFFVDNLGRVINQSIIRGILAKLFLQDRPGSKIGYDVRPGKITPDLILKNDGVPTVTRVGHSLIKEQMLKEDIYFAGESSGHFFLNMEMGCFEVPMIVILKLLTEFSDSAKSVAEQIEPYQKYFNSGEINSDVPDKEKIFKLLEEKYSDAEINKLDGITVAYPDWWFNVRASNTENKMRLNLEAIRQALMEEKRDEVLGIIRQ</sequence>
<comment type="similarity">
    <text evidence="2 7">Belongs to the phosphohexose mutase family.</text>
</comment>
<evidence type="ECO:0000256" key="5">
    <source>
        <dbReference type="ARBA" id="ARBA00022842"/>
    </source>
</evidence>
<dbReference type="Pfam" id="PF02879">
    <property type="entry name" value="PGM_PMM_II"/>
    <property type="match status" value="1"/>
</dbReference>
<keyword evidence="3" id="KW-0597">Phosphoprotein</keyword>
<reference evidence="12 13" key="1">
    <citation type="submission" date="2017-09" db="EMBL/GenBank/DDBJ databases">
        <title>Depth-based differentiation of microbial function through sediment-hosted aquifers and enrichment of novel symbionts in the deep terrestrial subsurface.</title>
        <authorList>
            <person name="Probst A.J."/>
            <person name="Ladd B."/>
            <person name="Jarett J.K."/>
            <person name="Geller-Mcgrath D.E."/>
            <person name="Sieber C.M."/>
            <person name="Emerson J.B."/>
            <person name="Anantharaman K."/>
            <person name="Thomas B.C."/>
            <person name="Malmstrom R."/>
            <person name="Stieglmeier M."/>
            <person name="Klingl A."/>
            <person name="Woyke T."/>
            <person name="Ryan C.M."/>
            <person name="Banfield J.F."/>
        </authorList>
    </citation>
    <scope>NUCLEOTIDE SEQUENCE [LARGE SCALE GENOMIC DNA]</scope>
    <source>
        <strain evidence="12">CG23_combo_of_CG06-09_8_20_14_all_41_10</strain>
    </source>
</reference>
<dbReference type="Pfam" id="PF00408">
    <property type="entry name" value="PGM_PMM_IV"/>
    <property type="match status" value="1"/>
</dbReference>
<dbReference type="Pfam" id="PF02880">
    <property type="entry name" value="PGM_PMM_III"/>
    <property type="match status" value="1"/>
</dbReference>
<feature type="domain" description="Alpha-D-phosphohexomutase alpha/beta/alpha" evidence="10">
    <location>
        <begin position="169"/>
        <end position="261"/>
    </location>
</feature>
<evidence type="ECO:0000259" key="11">
    <source>
        <dbReference type="Pfam" id="PF02880"/>
    </source>
</evidence>
<keyword evidence="4 7" id="KW-0479">Metal-binding</keyword>
<comment type="caution">
    <text evidence="12">The sequence shown here is derived from an EMBL/GenBank/DDBJ whole genome shotgun (WGS) entry which is preliminary data.</text>
</comment>
<dbReference type="GO" id="GO:0016868">
    <property type="term" value="F:intramolecular phosphotransferase activity"/>
    <property type="evidence" value="ECO:0007669"/>
    <property type="project" value="InterPro"/>
</dbReference>
<evidence type="ECO:0000256" key="1">
    <source>
        <dbReference type="ARBA" id="ARBA00001946"/>
    </source>
</evidence>
<keyword evidence="6" id="KW-0413">Isomerase</keyword>
<keyword evidence="5 7" id="KW-0460">Magnesium</keyword>
<feature type="domain" description="Alpha-D-phosphohexomutase alpha/beta/alpha" evidence="11">
    <location>
        <begin position="271"/>
        <end position="376"/>
    </location>
</feature>
<dbReference type="Gene3D" id="3.40.120.10">
    <property type="entry name" value="Alpha-D-Glucose-1,6-Bisphosphate, subunit A, domain 3"/>
    <property type="match status" value="3"/>
</dbReference>
<name>A0A2G9ZMR5_9BACT</name>
<dbReference type="EMBL" id="PCSE01000079">
    <property type="protein sequence ID" value="PIP34476.1"/>
    <property type="molecule type" value="Genomic_DNA"/>
</dbReference>
<dbReference type="PANTHER" id="PTHR43771">
    <property type="entry name" value="PHOSPHOMANNOMUTASE"/>
    <property type="match status" value="1"/>
</dbReference>
<dbReference type="PROSITE" id="PS00710">
    <property type="entry name" value="PGM_PMM"/>
    <property type="match status" value="1"/>
</dbReference>
<protein>
    <submittedName>
        <fullName evidence="12">Phosphomannomutase/phosphoglucomutase</fullName>
    </submittedName>
</protein>
<dbReference type="SUPFAM" id="SSF53738">
    <property type="entry name" value="Phosphoglucomutase, first 3 domains"/>
    <property type="match status" value="3"/>
</dbReference>
<dbReference type="InterPro" id="IPR016055">
    <property type="entry name" value="A-D-PHexomutase_a/b/a-I/II/III"/>
</dbReference>
<evidence type="ECO:0000256" key="6">
    <source>
        <dbReference type="ARBA" id="ARBA00023235"/>
    </source>
</evidence>
<dbReference type="InterPro" id="IPR005846">
    <property type="entry name" value="A-D-PHexomutase_a/b/a-III"/>
</dbReference>
<dbReference type="InterPro" id="IPR005841">
    <property type="entry name" value="Alpha-D-phosphohexomutase_SF"/>
</dbReference>
<evidence type="ECO:0000256" key="7">
    <source>
        <dbReference type="RuleBase" id="RU004326"/>
    </source>
</evidence>
<evidence type="ECO:0000256" key="2">
    <source>
        <dbReference type="ARBA" id="ARBA00010231"/>
    </source>
</evidence>
<evidence type="ECO:0000313" key="12">
    <source>
        <dbReference type="EMBL" id="PIP34476.1"/>
    </source>
</evidence>
<dbReference type="GO" id="GO:0000287">
    <property type="term" value="F:magnesium ion binding"/>
    <property type="evidence" value="ECO:0007669"/>
    <property type="project" value="InterPro"/>
</dbReference>
<dbReference type="PANTHER" id="PTHR43771:SF1">
    <property type="entry name" value="PHOSPHOMANNOMUTASE"/>
    <property type="match status" value="1"/>
</dbReference>
<evidence type="ECO:0000256" key="4">
    <source>
        <dbReference type="ARBA" id="ARBA00022723"/>
    </source>
</evidence>
<gene>
    <name evidence="12" type="primary">manB</name>
    <name evidence="12" type="ORF">COX21_02750</name>
</gene>
<organism evidence="12 13">
    <name type="scientific">Candidatus Falkowbacteria bacterium CG23_combo_of_CG06-09_8_20_14_all_41_10</name>
    <dbReference type="NCBI Taxonomy" id="1974571"/>
    <lineage>
        <taxon>Bacteria</taxon>
        <taxon>Candidatus Falkowiibacteriota</taxon>
    </lineage>
</organism>